<evidence type="ECO:0000256" key="1">
    <source>
        <dbReference type="SAM" id="Phobius"/>
    </source>
</evidence>
<feature type="transmembrane region" description="Helical" evidence="1">
    <location>
        <begin position="289"/>
        <end position="310"/>
    </location>
</feature>
<feature type="domain" description="EamA" evidence="2">
    <location>
        <begin position="175"/>
        <end position="304"/>
    </location>
</feature>
<feature type="domain" description="EamA" evidence="2">
    <location>
        <begin position="38"/>
        <end position="166"/>
    </location>
</feature>
<name>A0A0Q0RYH7_9ARCH</name>
<feature type="transmembrane region" description="Helical" evidence="1">
    <location>
        <begin position="39"/>
        <end position="59"/>
    </location>
</feature>
<accession>A0A0Q0RYH7</accession>
<dbReference type="RefSeq" id="WP_055040959.1">
    <property type="nucleotide sequence ID" value="NZ_LKBH01000164.1"/>
</dbReference>
<feature type="transmembrane region" description="Helical" evidence="1">
    <location>
        <begin position="95"/>
        <end position="120"/>
    </location>
</feature>
<feature type="transmembrane region" description="Helical" evidence="1">
    <location>
        <begin position="204"/>
        <end position="223"/>
    </location>
</feature>
<keyword evidence="1" id="KW-0812">Transmembrane</keyword>
<dbReference type="PANTHER" id="PTHR22911:SF102">
    <property type="entry name" value="MEMBRANE PROTEIN"/>
    <property type="match status" value="1"/>
</dbReference>
<feature type="transmembrane region" description="Helical" evidence="1">
    <location>
        <begin position="126"/>
        <end position="143"/>
    </location>
</feature>
<feature type="transmembrane region" description="Helical" evidence="1">
    <location>
        <begin position="263"/>
        <end position="283"/>
    </location>
</feature>
<organism evidence="3 4">
    <name type="scientific">Acidiplasma cupricumulans</name>
    <dbReference type="NCBI Taxonomy" id="312540"/>
    <lineage>
        <taxon>Archaea</taxon>
        <taxon>Methanobacteriati</taxon>
        <taxon>Thermoplasmatota</taxon>
        <taxon>Thermoplasmata</taxon>
        <taxon>Thermoplasmatales</taxon>
        <taxon>Ferroplasmaceae</taxon>
        <taxon>Acidiplasma</taxon>
    </lineage>
</organism>
<dbReference type="Pfam" id="PF00892">
    <property type="entry name" value="EamA"/>
    <property type="match status" value="2"/>
</dbReference>
<feature type="non-terminal residue" evidence="3">
    <location>
        <position position="1"/>
    </location>
</feature>
<dbReference type="SUPFAM" id="SSF103481">
    <property type="entry name" value="Multidrug resistance efflux transporter EmrE"/>
    <property type="match status" value="2"/>
</dbReference>
<feature type="transmembrane region" description="Helical" evidence="1">
    <location>
        <begin position="174"/>
        <end position="192"/>
    </location>
</feature>
<sequence>NFNSYYIIQSLDFLATKNLYIYLIWQLGGLIDYNNSKKGLIEILSSTVIWGSIPVFAIWSMLPSPVFVFFRVLISFLLLSIILRKNLIKILKKLSNFYVILSGILISLNWVFLFYAVFMIPVSEAIIFYYTGPVIAILFSPFLKEKINNGGLLNIFVSFTGIIIMSLGSLNLNIIGIILALLSGITYGLLSVTSKFSSRYVNSIDLVFLQSVISAIILLPFLFITKFIINYDVIIIIIISGSVQTVLALFLWYDSLKNLNIQIVSILSYLDPVFAIIFALILLGQIPSLYTIIGGLLLIGSGIITTGSTIRRYNVKSFNVMDRP</sequence>
<reference evidence="3 4" key="1">
    <citation type="submission" date="2015-09" db="EMBL/GenBank/DDBJ databases">
        <title>Heavy metals and arsenic resistance mechanisms in polyextremophilic archaea of the family Ferroplasmaceae.</title>
        <authorList>
            <person name="Bulaev A.G."/>
            <person name="Kanygina A.V."/>
        </authorList>
    </citation>
    <scope>NUCLEOTIDE SEQUENCE [LARGE SCALE GENOMIC DNA]</scope>
    <source>
        <strain evidence="3 4">BH2</strain>
    </source>
</reference>
<dbReference type="InterPro" id="IPR037185">
    <property type="entry name" value="EmrE-like"/>
</dbReference>
<feature type="transmembrane region" description="Helical" evidence="1">
    <location>
        <begin position="150"/>
        <end position="168"/>
    </location>
</feature>
<feature type="transmembrane region" description="Helical" evidence="1">
    <location>
        <begin position="65"/>
        <end position="83"/>
    </location>
</feature>
<dbReference type="InterPro" id="IPR000620">
    <property type="entry name" value="EamA_dom"/>
</dbReference>
<keyword evidence="4" id="KW-1185">Reference proteome</keyword>
<keyword evidence="1" id="KW-1133">Transmembrane helix</keyword>
<dbReference type="EMBL" id="LKBH01000164">
    <property type="protein sequence ID" value="KQB35289.1"/>
    <property type="molecule type" value="Genomic_DNA"/>
</dbReference>
<dbReference type="AlphaFoldDB" id="A0A0Q0RYH7"/>
<feature type="transmembrane region" description="Helical" evidence="1">
    <location>
        <begin position="229"/>
        <end position="251"/>
    </location>
</feature>
<evidence type="ECO:0000313" key="4">
    <source>
        <dbReference type="Proteomes" id="UP000050301"/>
    </source>
</evidence>
<comment type="caution">
    <text evidence="3">The sequence shown here is derived from an EMBL/GenBank/DDBJ whole genome shotgun (WGS) entry which is preliminary data.</text>
</comment>
<dbReference type="Proteomes" id="UP000050301">
    <property type="component" value="Unassembled WGS sequence"/>
</dbReference>
<feature type="transmembrane region" description="Helical" evidence="1">
    <location>
        <begin position="6"/>
        <end position="27"/>
    </location>
</feature>
<dbReference type="GO" id="GO:0016020">
    <property type="term" value="C:membrane"/>
    <property type="evidence" value="ECO:0007669"/>
    <property type="project" value="InterPro"/>
</dbReference>
<gene>
    <name evidence="3" type="ORF">AOG55_07195</name>
</gene>
<dbReference type="PANTHER" id="PTHR22911">
    <property type="entry name" value="ACYL-MALONYL CONDENSING ENZYME-RELATED"/>
    <property type="match status" value="1"/>
</dbReference>
<proteinExistence type="predicted"/>
<evidence type="ECO:0000313" key="3">
    <source>
        <dbReference type="EMBL" id="KQB35289.1"/>
    </source>
</evidence>
<protein>
    <recommendedName>
        <fullName evidence="2">EamA domain-containing protein</fullName>
    </recommendedName>
</protein>
<dbReference type="InParanoid" id="A0A0Q0RYH7"/>
<keyword evidence="1" id="KW-0472">Membrane</keyword>
<evidence type="ECO:0000259" key="2">
    <source>
        <dbReference type="Pfam" id="PF00892"/>
    </source>
</evidence>